<dbReference type="Gene3D" id="1.10.10.10">
    <property type="entry name" value="Winged helix-like DNA-binding domain superfamily/Winged helix DNA-binding domain"/>
    <property type="match status" value="1"/>
</dbReference>
<proteinExistence type="inferred from homology"/>
<dbReference type="PROSITE" id="PS00434">
    <property type="entry name" value="HSF_DOMAIN"/>
    <property type="match status" value="1"/>
</dbReference>
<organism evidence="17 18">
    <name type="scientific">Myodes glareolus</name>
    <name type="common">Bank vole</name>
    <name type="synonym">Clethrionomys glareolus</name>
    <dbReference type="NCBI Taxonomy" id="447135"/>
    <lineage>
        <taxon>Eukaryota</taxon>
        <taxon>Metazoa</taxon>
        <taxon>Chordata</taxon>
        <taxon>Craniata</taxon>
        <taxon>Vertebrata</taxon>
        <taxon>Euteleostomi</taxon>
        <taxon>Mammalia</taxon>
        <taxon>Eutheria</taxon>
        <taxon>Euarchontoglires</taxon>
        <taxon>Glires</taxon>
        <taxon>Rodentia</taxon>
        <taxon>Myomorpha</taxon>
        <taxon>Muroidea</taxon>
        <taxon>Cricetidae</taxon>
        <taxon>Arvicolinae</taxon>
        <taxon>Myodes</taxon>
    </lineage>
</organism>
<dbReference type="SUPFAM" id="SSF46785">
    <property type="entry name" value="Winged helix' DNA-binding domain"/>
    <property type="match status" value="1"/>
</dbReference>
<dbReference type="Gene3D" id="1.20.1280.50">
    <property type="match status" value="1"/>
</dbReference>
<sequence length="878" mass="95728">MVEPGEKLPEEVLALIFRDLPLRDRAATARVCKAWAAATTSSAVWRDTSISELEDLLPPYLSACLDHIHNLRLEYEPSKKPSRRAATELLRALAGRAPGLRGLRLECCGEKPLFDAGGDILSAVHAVCGAAHQLRHLDLRRLPYTLDDTLVLQAARDCPELRSLFLDNHALVDNVQPSSVLRLLEACPHLRALGLHLASLSPAALELLAAPHRAPFALLALRCACPEDARAPLLPDEAWATLRCRHPGLEVELELEPALPDEAVTRVLQPAVPVAVLRLNLSGDTVGPVRFAACHYAETLRALEVRASASTELYTALEEVAARCAGLREIHCFCVVRPSVLDAFRAHCPRLRSYTLKLKREPHPWRPTLVRPQRPGWNAEPGRDCAMQEAPAALPTEPGPSPVPAFLGKLWALVGDPGTDHLIRWSPSGTSFLVSDQSRFAKEVLPQYFKHSNMASFVRQLNMYGFRKVVSIEQGGLLRPERDHVEFQHPSFVRGREQLLERVRRKVPALRGDDSRWRPEDLGRLLGEVQALRGMQESTEARLQELRQQNEILWREVVTLQQSHSQQHRVIGKLIQCLFGSLQTAPSSTGTKRKLSLMLDEGNSCSASAKFNACPVSGALLQDPYFIQSPLPETTLGLSPHRARGPIISDIPEDAPSPEGHRLSPSSGGRRVKGLALLKEEPASPGGDGEAGLALAPNECDFCVTAPPPLPVAVVQAILEGKGSYSPEGPRSVQQPEPRGPREVPDRGTLGMDRGNRSPESLLPPMLLRPPPETVEPIAPMDVLGPSLQGREWTLMDLDMELSLMQPLAQERGEAELTVKELSSSGAGKDHPLGTPLLLDVPVDLEGTALSVPGALTLYNAPESSASYLDPGASPSSP</sequence>
<dbReference type="FunFam" id="3.80.10.10:FF:000260">
    <property type="entry name" value="F-box/LRR-repeat protein 8"/>
    <property type="match status" value="1"/>
</dbReference>
<dbReference type="InterPro" id="IPR036390">
    <property type="entry name" value="WH_DNA-bd_sf"/>
</dbReference>
<dbReference type="InterPro" id="IPR036047">
    <property type="entry name" value="F-box-like_dom_sf"/>
</dbReference>
<protein>
    <recommendedName>
        <fullName evidence="11">F-box/LRR-repeat protein 8</fullName>
    </recommendedName>
    <alternativeName>
        <fullName evidence="12">F-box and leucine-rich repeat protein 8</fullName>
    </alternativeName>
    <alternativeName>
        <fullName evidence="13">F-box protein FBL8</fullName>
    </alternativeName>
</protein>
<dbReference type="Gene3D" id="3.80.10.10">
    <property type="entry name" value="Ribonuclease Inhibitor"/>
    <property type="match status" value="1"/>
</dbReference>
<dbReference type="PRINTS" id="PR00056">
    <property type="entry name" value="HSFDOMAIN"/>
</dbReference>
<feature type="region of interest" description="Disordered" evidence="15">
    <location>
        <begin position="649"/>
        <end position="670"/>
    </location>
</feature>
<evidence type="ECO:0000256" key="15">
    <source>
        <dbReference type="SAM" id="MobiDB-lite"/>
    </source>
</evidence>
<keyword evidence="5" id="KW-0805">Transcription regulation</keyword>
<evidence type="ECO:0000256" key="1">
    <source>
        <dbReference type="ARBA" id="ARBA00003437"/>
    </source>
</evidence>
<keyword evidence="9" id="KW-0539">Nucleus</keyword>
<evidence type="ECO:0000256" key="8">
    <source>
        <dbReference type="ARBA" id="ARBA00023163"/>
    </source>
</evidence>
<dbReference type="GO" id="GO:0043565">
    <property type="term" value="F:sequence-specific DNA binding"/>
    <property type="evidence" value="ECO:0007669"/>
    <property type="project" value="InterPro"/>
</dbReference>
<keyword evidence="18" id="KW-1185">Reference proteome</keyword>
<evidence type="ECO:0000259" key="16">
    <source>
        <dbReference type="PROSITE" id="PS50181"/>
    </source>
</evidence>
<dbReference type="InterPro" id="IPR001810">
    <property type="entry name" value="F-box_dom"/>
</dbReference>
<dbReference type="Proteomes" id="UP001488838">
    <property type="component" value="Unassembled WGS sequence"/>
</dbReference>
<comment type="caution">
    <text evidence="17">The sequence shown here is derived from an EMBL/GenBank/DDBJ whole genome shotgun (WGS) entry which is preliminary data.</text>
</comment>
<dbReference type="SUPFAM" id="SSF81383">
    <property type="entry name" value="F-box domain"/>
    <property type="match status" value="1"/>
</dbReference>
<dbReference type="PANTHER" id="PTHR10015">
    <property type="entry name" value="HEAT SHOCK TRANSCRIPTION FACTOR"/>
    <property type="match status" value="1"/>
</dbReference>
<dbReference type="SMART" id="SM00256">
    <property type="entry name" value="FBOX"/>
    <property type="match status" value="1"/>
</dbReference>
<evidence type="ECO:0000256" key="12">
    <source>
        <dbReference type="ARBA" id="ARBA00077971"/>
    </source>
</evidence>
<comment type="subcellular location">
    <subcellularLocation>
        <location evidence="2">Nucleus</location>
    </subcellularLocation>
</comment>
<dbReference type="EMBL" id="JBBHLL010000361">
    <property type="protein sequence ID" value="KAK7804889.1"/>
    <property type="molecule type" value="Genomic_DNA"/>
</dbReference>
<evidence type="ECO:0000256" key="10">
    <source>
        <dbReference type="ARBA" id="ARBA00062469"/>
    </source>
</evidence>
<keyword evidence="6" id="KW-0346">Stress response</keyword>
<dbReference type="Pfam" id="PF00447">
    <property type="entry name" value="HSF_DNA-bind"/>
    <property type="match status" value="1"/>
</dbReference>
<comment type="subunit">
    <text evidence="10">Directly interacts with SKP1 and CUL1.</text>
</comment>
<dbReference type="InterPro" id="IPR000232">
    <property type="entry name" value="HSF_DNA-bd"/>
</dbReference>
<reference evidence="17 18" key="1">
    <citation type="journal article" date="2023" name="bioRxiv">
        <title>Conserved and derived expression patterns and positive selection on dental genes reveal complex evolutionary context of ever-growing rodent molars.</title>
        <authorList>
            <person name="Calamari Z.T."/>
            <person name="Song A."/>
            <person name="Cohen E."/>
            <person name="Akter M."/>
            <person name="Roy R.D."/>
            <person name="Hallikas O."/>
            <person name="Christensen M.M."/>
            <person name="Li P."/>
            <person name="Marangoni P."/>
            <person name="Jernvall J."/>
            <person name="Klein O.D."/>
        </authorList>
    </citation>
    <scope>NUCLEOTIDE SEQUENCE [LARGE SCALE GENOMIC DNA]</scope>
    <source>
        <strain evidence="17">V071</strain>
    </source>
</reference>
<gene>
    <name evidence="17" type="ORF">U0070_006871</name>
</gene>
<evidence type="ECO:0000256" key="13">
    <source>
        <dbReference type="ARBA" id="ARBA00078227"/>
    </source>
</evidence>
<feature type="region of interest" description="Disordered" evidence="15">
    <location>
        <begin position="723"/>
        <end position="769"/>
    </location>
</feature>
<dbReference type="SMART" id="SM00415">
    <property type="entry name" value="HSF"/>
    <property type="match status" value="1"/>
</dbReference>
<dbReference type="GO" id="GO:0005634">
    <property type="term" value="C:nucleus"/>
    <property type="evidence" value="ECO:0007669"/>
    <property type="project" value="UniProtKB-SubCell"/>
</dbReference>
<evidence type="ECO:0000256" key="9">
    <source>
        <dbReference type="ARBA" id="ARBA00023242"/>
    </source>
</evidence>
<evidence type="ECO:0000256" key="4">
    <source>
        <dbReference type="ARBA" id="ARBA00022786"/>
    </source>
</evidence>
<evidence type="ECO:0000256" key="5">
    <source>
        <dbReference type="ARBA" id="ARBA00023015"/>
    </source>
</evidence>
<dbReference type="FunFam" id="1.10.10.10:FF:000027">
    <property type="entry name" value="Heat shock transcription factor 1"/>
    <property type="match status" value="1"/>
</dbReference>
<dbReference type="GO" id="GO:0003700">
    <property type="term" value="F:DNA-binding transcription factor activity"/>
    <property type="evidence" value="ECO:0007669"/>
    <property type="project" value="InterPro"/>
</dbReference>
<dbReference type="SUPFAM" id="SSF52047">
    <property type="entry name" value="RNI-like"/>
    <property type="match status" value="1"/>
</dbReference>
<evidence type="ECO:0000256" key="11">
    <source>
        <dbReference type="ARBA" id="ARBA00070268"/>
    </source>
</evidence>
<dbReference type="AlphaFoldDB" id="A0AAW0HS44"/>
<evidence type="ECO:0000256" key="14">
    <source>
        <dbReference type="RuleBase" id="RU004020"/>
    </source>
</evidence>
<keyword evidence="7" id="KW-0238">DNA-binding</keyword>
<evidence type="ECO:0000256" key="3">
    <source>
        <dbReference type="ARBA" id="ARBA00006403"/>
    </source>
</evidence>
<evidence type="ECO:0000256" key="6">
    <source>
        <dbReference type="ARBA" id="ARBA00023016"/>
    </source>
</evidence>
<accession>A0AAW0HS44</accession>
<dbReference type="PANTHER" id="PTHR10015:SF213">
    <property type="entry name" value="HEAT SHOCK FACTOR PROTEIN 4"/>
    <property type="match status" value="1"/>
</dbReference>
<name>A0AAW0HS44_MYOGA</name>
<evidence type="ECO:0000313" key="18">
    <source>
        <dbReference type="Proteomes" id="UP001488838"/>
    </source>
</evidence>
<dbReference type="Pfam" id="PF12937">
    <property type="entry name" value="F-box-like"/>
    <property type="match status" value="1"/>
</dbReference>
<evidence type="ECO:0000256" key="7">
    <source>
        <dbReference type="ARBA" id="ARBA00023125"/>
    </source>
</evidence>
<keyword evidence="8" id="KW-0804">Transcription</keyword>
<feature type="domain" description="F-box" evidence="16">
    <location>
        <begin position="2"/>
        <end position="48"/>
    </location>
</feature>
<dbReference type="InterPro" id="IPR032675">
    <property type="entry name" value="LRR_dom_sf"/>
</dbReference>
<evidence type="ECO:0000313" key="17">
    <source>
        <dbReference type="EMBL" id="KAK7804889.1"/>
    </source>
</evidence>
<keyword evidence="4" id="KW-0833">Ubl conjugation pathway</keyword>
<evidence type="ECO:0000256" key="2">
    <source>
        <dbReference type="ARBA" id="ARBA00004123"/>
    </source>
</evidence>
<comment type="function">
    <text evidence="1">Substrate-recognition component of the SCF (SKP1-CUL1-F-box protein)-type E3 ubiquitin ligase complex.</text>
</comment>
<comment type="similarity">
    <text evidence="3 14">Belongs to the HSF family.</text>
</comment>
<dbReference type="FunFam" id="1.20.1280.50:FF:000005">
    <property type="entry name" value="F-box/LRR-repeat protein 3 isoform X1"/>
    <property type="match status" value="1"/>
</dbReference>
<dbReference type="PROSITE" id="PS50181">
    <property type="entry name" value="FBOX"/>
    <property type="match status" value="1"/>
</dbReference>
<dbReference type="InterPro" id="IPR036388">
    <property type="entry name" value="WH-like_DNA-bd_sf"/>
</dbReference>